<dbReference type="InterPro" id="IPR042213">
    <property type="entry name" value="NBD_C_sf"/>
</dbReference>
<evidence type="ECO:0000256" key="6">
    <source>
        <dbReference type="ARBA" id="ARBA00023277"/>
    </source>
</evidence>
<evidence type="ECO:0000259" key="8">
    <source>
        <dbReference type="Pfam" id="PF17042"/>
    </source>
</evidence>
<dbReference type="Gene3D" id="3.40.980.20">
    <property type="entry name" value="Four-carbon acid sugar kinase, nucleotide binding domain"/>
    <property type="match status" value="1"/>
</dbReference>
<dbReference type="EMBL" id="FLUP01000001">
    <property type="protein sequence ID" value="SBW02421.1"/>
    <property type="molecule type" value="Genomic_DNA"/>
</dbReference>
<feature type="domain" description="Four-carbon acid sugar kinase N-terminal" evidence="7">
    <location>
        <begin position="3"/>
        <end position="235"/>
    </location>
</feature>
<dbReference type="InterPro" id="IPR037051">
    <property type="entry name" value="4-carb_acid_sugar_kinase_N_sf"/>
</dbReference>
<keyword evidence="6" id="KW-0119">Carbohydrate metabolism</keyword>
<keyword evidence="3" id="KW-0547">Nucleotide-binding</keyword>
<evidence type="ECO:0000256" key="4">
    <source>
        <dbReference type="ARBA" id="ARBA00022777"/>
    </source>
</evidence>
<evidence type="ECO:0000256" key="1">
    <source>
        <dbReference type="ARBA" id="ARBA00005715"/>
    </source>
</evidence>
<keyword evidence="2" id="KW-0808">Transferase</keyword>
<gene>
    <name evidence="9" type="ORF">KM92DES2_11657</name>
</gene>
<name>A0A212JSL3_9BACT</name>
<evidence type="ECO:0000256" key="5">
    <source>
        <dbReference type="ARBA" id="ARBA00022840"/>
    </source>
</evidence>
<proteinExistence type="inferred from homology"/>
<dbReference type="GO" id="GO:0016301">
    <property type="term" value="F:kinase activity"/>
    <property type="evidence" value="ECO:0007669"/>
    <property type="project" value="UniProtKB-KW"/>
</dbReference>
<dbReference type="GO" id="GO:0005524">
    <property type="term" value="F:ATP binding"/>
    <property type="evidence" value="ECO:0007669"/>
    <property type="project" value="UniProtKB-KW"/>
</dbReference>
<reference evidence="9" key="1">
    <citation type="submission" date="2016-04" db="EMBL/GenBank/DDBJ databases">
        <authorList>
            <person name="Evans L.H."/>
            <person name="Alamgir A."/>
            <person name="Owens N."/>
            <person name="Weber N.D."/>
            <person name="Virtaneva K."/>
            <person name="Barbian K."/>
            <person name="Babar A."/>
            <person name="Rosenke K."/>
        </authorList>
    </citation>
    <scope>NUCLEOTIDE SEQUENCE</scope>
    <source>
        <strain evidence="9">92-2</strain>
    </source>
</reference>
<dbReference type="SUPFAM" id="SSF142764">
    <property type="entry name" value="YgbK-like"/>
    <property type="match status" value="1"/>
</dbReference>
<dbReference type="Gene3D" id="3.40.50.10840">
    <property type="entry name" value="Putative sugar-binding, N-terminal domain"/>
    <property type="match status" value="1"/>
</dbReference>
<dbReference type="Pfam" id="PF07005">
    <property type="entry name" value="SBD_N"/>
    <property type="match status" value="1"/>
</dbReference>
<keyword evidence="4" id="KW-0418">Kinase</keyword>
<feature type="domain" description="Four-carbon acid sugar kinase nucleotide binding" evidence="8">
    <location>
        <begin position="254"/>
        <end position="425"/>
    </location>
</feature>
<dbReference type="InterPro" id="IPR010737">
    <property type="entry name" value="4-carb_acid_sugar_kinase_N"/>
</dbReference>
<organism evidence="9">
    <name type="scientific">uncultured Desulfovibrio sp</name>
    <dbReference type="NCBI Taxonomy" id="167968"/>
    <lineage>
        <taxon>Bacteria</taxon>
        <taxon>Pseudomonadati</taxon>
        <taxon>Thermodesulfobacteriota</taxon>
        <taxon>Desulfovibrionia</taxon>
        <taxon>Desulfovibrionales</taxon>
        <taxon>Desulfovibrionaceae</taxon>
        <taxon>Desulfovibrio</taxon>
        <taxon>environmental samples</taxon>
    </lineage>
</organism>
<sequence length="443" mass="47295">MDIAVIADDFTGANANGALLTAKGFSSATCLGPDHWNPADFSAYTAVSLNAESRLLPQQKAWQVVYDAVSMFCREHPALVSKRVDSTLRGNVGAEMEASIKAMDDTYGHQQSLAVLVPSYPTSGRICVGGYQIVHGIPLERSPIAKDAATPVNNTSVLKIVAEQSAIACGFVPLDRILAGPAAVRETIEDARARGCRAVVCDAVADEDITTIAQALASAPYPLIALDPGPFTAELAAVRVKAPRAQFENRVFLAVGSTSELTRTQLEALRLAHPCHLITMDVRKILAGEAERQQECDRVLKAVCAPHKEATVLGICTAGSREDVFSMEEMSRRLGILPCDISQRINTALAAVTREALQQKQLGIGGLYTSGGEVTVAVVRTLKAGGFSVRDQVLPLAVYGHIIGGEHPDLPMITKGGFVGDKDSLVECMEYLFTKISSRKRPA</sequence>
<comment type="similarity">
    <text evidence="1">Belongs to the four-carbon acid sugar kinase family.</text>
</comment>
<evidence type="ECO:0000256" key="2">
    <source>
        <dbReference type="ARBA" id="ARBA00022679"/>
    </source>
</evidence>
<evidence type="ECO:0000256" key="3">
    <source>
        <dbReference type="ARBA" id="ARBA00022741"/>
    </source>
</evidence>
<keyword evidence="5" id="KW-0067">ATP-binding</keyword>
<evidence type="ECO:0000259" key="7">
    <source>
        <dbReference type="Pfam" id="PF07005"/>
    </source>
</evidence>
<dbReference type="InterPro" id="IPR031475">
    <property type="entry name" value="NBD_C"/>
</dbReference>
<accession>A0A212JSL3</accession>
<dbReference type="AlphaFoldDB" id="A0A212JSL3"/>
<evidence type="ECO:0000313" key="9">
    <source>
        <dbReference type="EMBL" id="SBW02421.1"/>
    </source>
</evidence>
<dbReference type="RefSeq" id="WP_192113186.1">
    <property type="nucleotide sequence ID" value="NZ_LT598928.1"/>
</dbReference>
<dbReference type="Pfam" id="PF17042">
    <property type="entry name" value="NBD_C"/>
    <property type="match status" value="1"/>
</dbReference>
<protein>
    <submittedName>
        <fullName evidence="9">Putative Type III effector Hrp-dependent outers</fullName>
    </submittedName>
</protein>